<accession>X1I8Q3</accession>
<protein>
    <submittedName>
        <fullName evidence="1">Uncharacterized protein</fullName>
    </submittedName>
</protein>
<dbReference type="EMBL" id="BARU01043120">
    <property type="protein sequence ID" value="GAH78067.1"/>
    <property type="molecule type" value="Genomic_DNA"/>
</dbReference>
<evidence type="ECO:0000313" key="1">
    <source>
        <dbReference type="EMBL" id="GAH78067.1"/>
    </source>
</evidence>
<feature type="non-terminal residue" evidence="1">
    <location>
        <position position="56"/>
    </location>
</feature>
<comment type="caution">
    <text evidence="1">The sequence shown here is derived from an EMBL/GenBank/DDBJ whole genome shotgun (WGS) entry which is preliminary data.</text>
</comment>
<reference evidence="1" key="1">
    <citation type="journal article" date="2014" name="Front. Microbiol.">
        <title>High frequency of phylogenetically diverse reductive dehalogenase-homologous genes in deep subseafloor sedimentary metagenomes.</title>
        <authorList>
            <person name="Kawai M."/>
            <person name="Futagami T."/>
            <person name="Toyoda A."/>
            <person name="Takaki Y."/>
            <person name="Nishi S."/>
            <person name="Hori S."/>
            <person name="Arai W."/>
            <person name="Tsubouchi T."/>
            <person name="Morono Y."/>
            <person name="Uchiyama I."/>
            <person name="Ito T."/>
            <person name="Fujiyama A."/>
            <person name="Inagaki F."/>
            <person name="Takami H."/>
        </authorList>
    </citation>
    <scope>NUCLEOTIDE SEQUENCE</scope>
    <source>
        <strain evidence="1">Expedition CK06-06</strain>
    </source>
</reference>
<name>X1I8Q3_9ZZZZ</name>
<proteinExistence type="predicted"/>
<sequence length="56" mass="6379">MSPDVALTREQRNDVGIDAYADDIKQIWPRDLVRPVLFQWLGVVSHTSAVVEEVRS</sequence>
<dbReference type="AlphaFoldDB" id="X1I8Q3"/>
<organism evidence="1">
    <name type="scientific">marine sediment metagenome</name>
    <dbReference type="NCBI Taxonomy" id="412755"/>
    <lineage>
        <taxon>unclassified sequences</taxon>
        <taxon>metagenomes</taxon>
        <taxon>ecological metagenomes</taxon>
    </lineage>
</organism>
<gene>
    <name evidence="1" type="ORF">S03H2_66094</name>
</gene>